<feature type="region of interest" description="Disordered" evidence="6">
    <location>
        <begin position="355"/>
        <end position="493"/>
    </location>
</feature>
<feature type="compositionally biased region" description="Low complexity" evidence="6">
    <location>
        <begin position="383"/>
        <end position="422"/>
    </location>
</feature>
<feature type="compositionally biased region" description="Pro residues" evidence="6">
    <location>
        <begin position="472"/>
        <end position="481"/>
    </location>
</feature>
<dbReference type="EMBL" id="JAVREJ010000001">
    <property type="protein sequence ID" value="MDT0348414.1"/>
    <property type="molecule type" value="Genomic_DNA"/>
</dbReference>
<dbReference type="InterPro" id="IPR043129">
    <property type="entry name" value="ATPase_NBD"/>
</dbReference>
<dbReference type="Gene3D" id="3.90.640.10">
    <property type="entry name" value="Actin, Chain A, domain 4"/>
    <property type="match status" value="1"/>
</dbReference>
<dbReference type="PRINTS" id="PR00301">
    <property type="entry name" value="HEATSHOCK70"/>
</dbReference>
<comment type="caution">
    <text evidence="7">The sequence shown here is derived from an EMBL/GenBank/DDBJ whole genome shotgun (WGS) entry which is preliminary data.</text>
</comment>
<feature type="compositionally biased region" description="Basic and acidic residues" evidence="6">
    <location>
        <begin position="372"/>
        <end position="381"/>
    </location>
</feature>
<dbReference type="InterPro" id="IPR011042">
    <property type="entry name" value="6-blade_b-propeller_TolB-like"/>
</dbReference>
<dbReference type="InterPro" id="IPR013126">
    <property type="entry name" value="Hsp_70_fam"/>
</dbReference>
<name>A0ABU2N6U8_9PSEU</name>
<proteinExistence type="inferred from homology"/>
<keyword evidence="4" id="KW-0346">Stress response</keyword>
<evidence type="ECO:0000313" key="7">
    <source>
        <dbReference type="EMBL" id="MDT0348414.1"/>
    </source>
</evidence>
<dbReference type="Pfam" id="PF00012">
    <property type="entry name" value="HSP70"/>
    <property type="match status" value="2"/>
</dbReference>
<dbReference type="PROSITE" id="PS01036">
    <property type="entry name" value="HSP70_3"/>
    <property type="match status" value="1"/>
</dbReference>
<evidence type="ECO:0000256" key="5">
    <source>
        <dbReference type="ARBA" id="ARBA00023186"/>
    </source>
</evidence>
<dbReference type="InterPro" id="IPR011659">
    <property type="entry name" value="WD40"/>
</dbReference>
<evidence type="ECO:0000256" key="6">
    <source>
        <dbReference type="SAM" id="MobiDB-lite"/>
    </source>
</evidence>
<evidence type="ECO:0000313" key="8">
    <source>
        <dbReference type="Proteomes" id="UP001183202"/>
    </source>
</evidence>
<evidence type="ECO:0000256" key="2">
    <source>
        <dbReference type="ARBA" id="ARBA00022741"/>
    </source>
</evidence>
<dbReference type="Proteomes" id="UP001183202">
    <property type="component" value="Unassembled WGS sequence"/>
</dbReference>
<dbReference type="InterPro" id="IPR018181">
    <property type="entry name" value="Heat_shock_70_CS"/>
</dbReference>
<dbReference type="PANTHER" id="PTHR19375">
    <property type="entry name" value="HEAT SHOCK PROTEIN 70KDA"/>
    <property type="match status" value="1"/>
</dbReference>
<dbReference type="Pfam" id="PF07676">
    <property type="entry name" value="PD40"/>
    <property type="match status" value="2"/>
</dbReference>
<reference evidence="8" key="1">
    <citation type="submission" date="2023-07" db="EMBL/GenBank/DDBJ databases">
        <title>30 novel species of actinomycetes from the DSMZ collection.</title>
        <authorList>
            <person name="Nouioui I."/>
        </authorList>
    </citation>
    <scope>NUCLEOTIDE SEQUENCE [LARGE SCALE GENOMIC DNA]</scope>
    <source>
        <strain evidence="8">DSM 45834</strain>
    </source>
</reference>
<comment type="similarity">
    <text evidence="1">Belongs to the heat shock protein 70 family.</text>
</comment>
<evidence type="ECO:0000256" key="4">
    <source>
        <dbReference type="ARBA" id="ARBA00023016"/>
    </source>
</evidence>
<dbReference type="Gene3D" id="3.30.420.40">
    <property type="match status" value="2"/>
</dbReference>
<evidence type="ECO:0000256" key="1">
    <source>
        <dbReference type="ARBA" id="ARBA00007381"/>
    </source>
</evidence>
<sequence>MGYRLGVDLGTTYTAAAVNVDGRVEMLGLGIRAMQVPSVVFVHDDGEIVVGEAAEQQGTAEPSRVVREFKRRVGDSVPLVVGGSPFSAQALSARLLAWVVGVVTERQGGPPEHVCVTHPANWGPFKRDLLGQAIEMAGLRGTATSTCTEPEAAAVAYASRDRVDEGDRIAVYDLGGGTFDAAVLVREGAGFRLLGPPEGVEHLGGIDFDEAVFRHVLTALGDDVAGLDDTDPATATALARLRRDCVEAKEVLSFSVDTVVAVALPGVNRSVRLTRGEFEDMLRPAIDETVAAMQRVLGSAGVGAADVSAMVLVGGSSRIPLVSEMLSAAFRRPLALDNHPKHDVAIGAAIRGTVAAGGRAASPTPVPTATGTRERPTEPRPPEQQTQPVAAARRATGAAATHPAATAPAWATAPFGPAAPGTAGPGGAAPLPGGPVPPSVGPGNAFFGPGNAGPPRGPAPDWRPPTTVGPAPTDPGAPPRRPGGGTSDGGGRRRGLLLAGVGVVAVLAVGGGVLLVSRGGEPTPTPTPTPVTTADPQPPTTSTAPAVVLPQSAEPLSDDLIVWPRQVDGNWDILTIATDGTLGPTLTDSPEEDNFPVISPDRRTIAYLHRTSDTTREVRVMGADGSDDRPLFTTPPPGCADLTRPAFSGPEQQLVLPCLDPASGVTTLNLVSLDGTVLRVIDSGAVGDPAMTPDGLSVVYWHAPEVGQDGGEIYWATFDGSSPPGPVTPGDDHDNDPAVSPTENTVAFTRPGQGIWTVGLQVGNPVTQLTTRDGDMDPSFSPDGAQITFKRRDEVWIMNADGSDPRRISTPGEVGTAAAWSPR</sequence>
<dbReference type="SUPFAM" id="SSF53067">
    <property type="entry name" value="Actin-like ATPase domain"/>
    <property type="match status" value="2"/>
</dbReference>
<keyword evidence="5" id="KW-0143">Chaperone</keyword>
<organism evidence="7 8">
    <name type="scientific">Pseudonocardia charpentierae</name>
    <dbReference type="NCBI Taxonomy" id="3075545"/>
    <lineage>
        <taxon>Bacteria</taxon>
        <taxon>Bacillati</taxon>
        <taxon>Actinomycetota</taxon>
        <taxon>Actinomycetes</taxon>
        <taxon>Pseudonocardiales</taxon>
        <taxon>Pseudonocardiaceae</taxon>
        <taxon>Pseudonocardia</taxon>
    </lineage>
</organism>
<feature type="region of interest" description="Disordered" evidence="6">
    <location>
        <begin position="801"/>
        <end position="823"/>
    </location>
</feature>
<keyword evidence="2" id="KW-0547">Nucleotide-binding</keyword>
<dbReference type="Gene3D" id="2.120.10.30">
    <property type="entry name" value="TolB, C-terminal domain"/>
    <property type="match status" value="2"/>
</dbReference>
<accession>A0ABU2N6U8</accession>
<dbReference type="SUPFAM" id="SSF82171">
    <property type="entry name" value="DPP6 N-terminal domain-like"/>
    <property type="match status" value="1"/>
</dbReference>
<keyword evidence="8" id="KW-1185">Reference proteome</keyword>
<keyword evidence="3" id="KW-0067">ATP-binding</keyword>
<protein>
    <submittedName>
        <fullName evidence="7">Hsp70 family protein</fullName>
    </submittedName>
</protein>
<gene>
    <name evidence="7" type="ORF">RM445_02615</name>
</gene>
<evidence type="ECO:0000256" key="3">
    <source>
        <dbReference type="ARBA" id="ARBA00022840"/>
    </source>
</evidence>
<feature type="region of interest" description="Disordered" evidence="6">
    <location>
        <begin position="518"/>
        <end position="543"/>
    </location>
</feature>
<dbReference type="RefSeq" id="WP_311554309.1">
    <property type="nucleotide sequence ID" value="NZ_JAVREJ010000001.1"/>
</dbReference>